<feature type="transmembrane region" description="Helical" evidence="1">
    <location>
        <begin position="201"/>
        <end position="217"/>
    </location>
</feature>
<feature type="transmembrane region" description="Helical" evidence="1">
    <location>
        <begin position="254"/>
        <end position="275"/>
    </location>
</feature>
<feature type="transmembrane region" description="Helical" evidence="1">
    <location>
        <begin position="74"/>
        <end position="92"/>
    </location>
</feature>
<evidence type="ECO:0000313" key="4">
    <source>
        <dbReference type="Proteomes" id="UP000252582"/>
    </source>
</evidence>
<dbReference type="Pfam" id="PF09925">
    <property type="entry name" value="DUF2157"/>
    <property type="match status" value="1"/>
</dbReference>
<feature type="transmembrane region" description="Helical" evidence="1">
    <location>
        <begin position="223"/>
        <end position="242"/>
    </location>
</feature>
<keyword evidence="1" id="KW-0812">Transmembrane</keyword>
<dbReference type="AlphaFoldDB" id="A0A6I7HN67"/>
<keyword evidence="1" id="KW-1133">Transmembrane helix</keyword>
<accession>A0A6I7HN67</accession>
<evidence type="ECO:0000256" key="1">
    <source>
        <dbReference type="SAM" id="Phobius"/>
    </source>
</evidence>
<feature type="transmembrane region" description="Helical" evidence="1">
    <location>
        <begin position="281"/>
        <end position="301"/>
    </location>
</feature>
<comment type="caution">
    <text evidence="3">The sequence shown here is derived from an EMBL/GenBank/DDBJ whole genome shotgun (WGS) entry which is preliminary data.</text>
</comment>
<sequence>MMYRGRLKRDFDLWVEKGMVARPAADAMLAEYDQRRSTFSVGGVLTMLAALLISASILLLIAANWEEIPRGAKVISVVALIWIFHLSAGVAFARGADRLGGAALVLGTMCFGGAIALIGQLYHLSGDTVDAMLLWFAGAVASAVLFRSEAVTVAAGFLAFAVSFAMVDQFDWQWDWLYGWSPIACALVVLALIYRTGAERARHFAYLLGLAWLGWLYGLSEEVWPAVVYALVGTLSFVALTVKGSPLEAIARRAGAAPAFYACALAVLGLLALHFEYDAGGRLAVLAAATIAFVLLALALAGRDNGAVRYLAYTVFAGEVLYLSFVTIDSMLGTSGFFLLSGLVVAVLAFVVVRMEKLFARRAEEAGR</sequence>
<feature type="transmembrane region" description="Helical" evidence="1">
    <location>
        <begin position="310"/>
        <end position="328"/>
    </location>
</feature>
<gene>
    <name evidence="3" type="ORF">DFR48_10589</name>
</gene>
<keyword evidence="4" id="KW-1185">Reference proteome</keyword>
<protein>
    <submittedName>
        <fullName evidence="3">Putative membrane protein</fullName>
    </submittedName>
</protein>
<feature type="domain" description="DUF2157" evidence="2">
    <location>
        <begin position="13"/>
        <end position="151"/>
    </location>
</feature>
<feature type="transmembrane region" description="Helical" evidence="1">
    <location>
        <begin position="99"/>
        <end position="122"/>
    </location>
</feature>
<evidence type="ECO:0000259" key="2">
    <source>
        <dbReference type="Pfam" id="PF09925"/>
    </source>
</evidence>
<dbReference type="EMBL" id="QPIX01000005">
    <property type="protein sequence ID" value="RCW24749.1"/>
    <property type="molecule type" value="Genomic_DNA"/>
</dbReference>
<organism evidence="3 4">
    <name type="scientific">Ciceribacter lividus</name>
    <dbReference type="NCBI Taxonomy" id="1197950"/>
    <lineage>
        <taxon>Bacteria</taxon>
        <taxon>Pseudomonadati</taxon>
        <taxon>Pseudomonadota</taxon>
        <taxon>Alphaproteobacteria</taxon>
        <taxon>Hyphomicrobiales</taxon>
        <taxon>Rhizobiaceae</taxon>
        <taxon>Ciceribacter</taxon>
    </lineage>
</organism>
<reference evidence="3 4" key="1">
    <citation type="submission" date="2018-07" db="EMBL/GenBank/DDBJ databases">
        <title>Genomic Encyclopedia of Type Strains, Phase IV (KMG-IV): sequencing the most valuable type-strain genomes for metagenomic binning, comparative biology and taxonomic classification.</title>
        <authorList>
            <person name="Goeker M."/>
        </authorList>
    </citation>
    <scope>NUCLEOTIDE SEQUENCE [LARGE SCALE GENOMIC DNA]</scope>
    <source>
        <strain evidence="3 4">DSM 25528</strain>
    </source>
</reference>
<name>A0A6I7HN67_9HYPH</name>
<feature type="transmembrane region" description="Helical" evidence="1">
    <location>
        <begin position="38"/>
        <end position="62"/>
    </location>
</feature>
<feature type="transmembrane region" description="Helical" evidence="1">
    <location>
        <begin position="128"/>
        <end position="146"/>
    </location>
</feature>
<feature type="transmembrane region" description="Helical" evidence="1">
    <location>
        <begin position="334"/>
        <end position="353"/>
    </location>
</feature>
<dbReference type="InterPro" id="IPR018677">
    <property type="entry name" value="DUF2157"/>
</dbReference>
<keyword evidence="1" id="KW-0472">Membrane</keyword>
<evidence type="ECO:0000313" key="3">
    <source>
        <dbReference type="EMBL" id="RCW24749.1"/>
    </source>
</evidence>
<proteinExistence type="predicted"/>
<dbReference type="Proteomes" id="UP000252582">
    <property type="component" value="Unassembled WGS sequence"/>
</dbReference>
<feature type="transmembrane region" description="Helical" evidence="1">
    <location>
        <begin position="153"/>
        <end position="170"/>
    </location>
</feature>
<feature type="transmembrane region" description="Helical" evidence="1">
    <location>
        <begin position="176"/>
        <end position="194"/>
    </location>
</feature>